<dbReference type="InterPro" id="IPR044816">
    <property type="entry name" value="BURP"/>
</dbReference>
<evidence type="ECO:0000313" key="3">
    <source>
        <dbReference type="EMBL" id="KAJ0986266.1"/>
    </source>
</evidence>
<proteinExistence type="predicted"/>
<evidence type="ECO:0000313" key="4">
    <source>
        <dbReference type="Proteomes" id="UP001085076"/>
    </source>
</evidence>
<feature type="signal peptide" evidence="1">
    <location>
        <begin position="1"/>
        <end position="20"/>
    </location>
</feature>
<feature type="domain" description="BURP" evidence="2">
    <location>
        <begin position="166"/>
        <end position="383"/>
    </location>
</feature>
<feature type="chain" id="PRO_5038912140" description="BURP domain-containing protein" evidence="1">
    <location>
        <begin position="21"/>
        <end position="384"/>
    </location>
</feature>
<gene>
    <name evidence="3" type="ORF">J5N97_004622</name>
</gene>
<reference evidence="3" key="1">
    <citation type="submission" date="2021-03" db="EMBL/GenBank/DDBJ databases">
        <authorList>
            <person name="Li Z."/>
            <person name="Yang C."/>
        </authorList>
    </citation>
    <scope>NUCLEOTIDE SEQUENCE</scope>
    <source>
        <strain evidence="3">Dzin_1.0</strain>
        <tissue evidence="3">Leaf</tissue>
    </source>
</reference>
<dbReference type="PANTHER" id="PTHR31236:SF2">
    <property type="entry name" value="BURP DOMAIN PROTEIN RD22"/>
    <property type="match status" value="1"/>
</dbReference>
<dbReference type="PROSITE" id="PS51277">
    <property type="entry name" value="BURP"/>
    <property type="match status" value="1"/>
</dbReference>
<dbReference type="InterPro" id="IPR004873">
    <property type="entry name" value="BURP_dom"/>
</dbReference>
<reference evidence="3" key="2">
    <citation type="journal article" date="2022" name="Hortic Res">
        <title>The genome of Dioscorea zingiberensis sheds light on the biosynthesis, origin and evolution of the medicinally important diosgenin saponins.</title>
        <authorList>
            <person name="Li Y."/>
            <person name="Tan C."/>
            <person name="Li Z."/>
            <person name="Guo J."/>
            <person name="Li S."/>
            <person name="Chen X."/>
            <person name="Wang C."/>
            <person name="Dai X."/>
            <person name="Yang H."/>
            <person name="Song W."/>
            <person name="Hou L."/>
            <person name="Xu J."/>
            <person name="Tong Z."/>
            <person name="Xu A."/>
            <person name="Yuan X."/>
            <person name="Wang W."/>
            <person name="Yang Q."/>
            <person name="Chen L."/>
            <person name="Sun Z."/>
            <person name="Wang K."/>
            <person name="Pan B."/>
            <person name="Chen J."/>
            <person name="Bao Y."/>
            <person name="Liu F."/>
            <person name="Qi X."/>
            <person name="Gang D.R."/>
            <person name="Wen J."/>
            <person name="Li J."/>
        </authorList>
    </citation>
    <scope>NUCLEOTIDE SEQUENCE</scope>
    <source>
        <strain evidence="3">Dzin_1.0</strain>
    </source>
</reference>
<sequence length="384" mass="40324">MNHFSSVLVLILITATASHAILPAKVYWNRMLPNSPMPNAILDLLSSDGLVDEKTGTAVNVGKGGVGVNVNGKGNTHVGVAKGGVTVNTGKPGGSGTNVNVGHGGVGVNVKGKGDTRVGVGKGGVGVSTGHKGKPVVVVVGPHSPFLYKYAATETQIHDDPNVALFFLEKDLSPGAKLNLRFTKTTSGSPFISRSKANTIPFSSNKLPEILTRFQVEPSSVEAEAMKNTLAECEEPAVRGESKLCATSLESMVEFSMLSLGTRDVQAISTKVSESRGTAAEKQQSYSVAPSGAQAMAGEKLVACHAQPYAYAVFYCHATSKSKAYKVPLVGKDGTKVEAVAVCHLDTAAWNPKHLAFQVLKVKPGTVPVCHFLPQDHVVWSVRK</sequence>
<name>A0A9D5HRZ6_9LILI</name>
<accession>A0A9D5HRZ6</accession>
<comment type="caution">
    <text evidence="3">The sequence shown here is derived from an EMBL/GenBank/DDBJ whole genome shotgun (WGS) entry which is preliminary data.</text>
</comment>
<evidence type="ECO:0000256" key="1">
    <source>
        <dbReference type="SAM" id="SignalP"/>
    </source>
</evidence>
<keyword evidence="4" id="KW-1185">Reference proteome</keyword>
<organism evidence="3 4">
    <name type="scientific">Dioscorea zingiberensis</name>
    <dbReference type="NCBI Taxonomy" id="325984"/>
    <lineage>
        <taxon>Eukaryota</taxon>
        <taxon>Viridiplantae</taxon>
        <taxon>Streptophyta</taxon>
        <taxon>Embryophyta</taxon>
        <taxon>Tracheophyta</taxon>
        <taxon>Spermatophyta</taxon>
        <taxon>Magnoliopsida</taxon>
        <taxon>Liliopsida</taxon>
        <taxon>Dioscoreales</taxon>
        <taxon>Dioscoreaceae</taxon>
        <taxon>Dioscorea</taxon>
    </lineage>
</organism>
<protein>
    <recommendedName>
        <fullName evidence="2">BURP domain-containing protein</fullName>
    </recommendedName>
</protein>
<keyword evidence="1" id="KW-0732">Signal</keyword>
<dbReference type="Pfam" id="PF03181">
    <property type="entry name" value="BURP"/>
    <property type="match status" value="1"/>
</dbReference>
<dbReference type="Proteomes" id="UP001085076">
    <property type="component" value="Miscellaneous, Linkage group lg01"/>
</dbReference>
<dbReference type="PANTHER" id="PTHR31236">
    <property type="entry name" value="BURP DOMAIN PROTEIN USPL1-LIKE"/>
    <property type="match status" value="1"/>
</dbReference>
<dbReference type="AlphaFoldDB" id="A0A9D5HRZ6"/>
<dbReference type="EMBL" id="JAGGNH010000001">
    <property type="protein sequence ID" value="KAJ0986266.1"/>
    <property type="molecule type" value="Genomic_DNA"/>
</dbReference>
<dbReference type="SMART" id="SM01045">
    <property type="entry name" value="BURP"/>
    <property type="match status" value="1"/>
</dbReference>
<evidence type="ECO:0000259" key="2">
    <source>
        <dbReference type="PROSITE" id="PS51277"/>
    </source>
</evidence>
<dbReference type="OrthoDB" id="780559at2759"/>